<evidence type="ECO:0000256" key="1">
    <source>
        <dbReference type="ARBA" id="ARBA00007594"/>
    </source>
</evidence>
<dbReference type="EMBL" id="CP002069">
    <property type="protein sequence ID" value="ADI73735.1"/>
    <property type="molecule type" value="Genomic_DNA"/>
</dbReference>
<evidence type="ECO:0000313" key="7">
    <source>
        <dbReference type="Proteomes" id="UP000000391"/>
    </source>
</evidence>
<dbReference type="InterPro" id="IPR016082">
    <property type="entry name" value="Ribosomal_uL30_ferredoxin-like"/>
</dbReference>
<keyword evidence="3 4" id="KW-0687">Ribonucleoprotein</keyword>
<evidence type="ECO:0000259" key="5">
    <source>
        <dbReference type="Pfam" id="PF00327"/>
    </source>
</evidence>
<dbReference type="InterPro" id="IPR036919">
    <property type="entry name" value="Ribo_uL30_ferredoxin-like_sf"/>
</dbReference>
<dbReference type="PANTHER" id="PTHR11524">
    <property type="entry name" value="60S RIBOSOMAL PROTEIN L7"/>
    <property type="match status" value="1"/>
</dbReference>
<dbReference type="GeneID" id="9346465"/>
<dbReference type="GO" id="GO:0003723">
    <property type="term" value="F:RNA binding"/>
    <property type="evidence" value="ECO:0007669"/>
    <property type="project" value="TreeGrafter"/>
</dbReference>
<dbReference type="GO" id="GO:0022625">
    <property type="term" value="C:cytosolic large ribosomal subunit"/>
    <property type="evidence" value="ECO:0007669"/>
    <property type="project" value="UniProtKB-UniRule"/>
</dbReference>
<evidence type="ECO:0000256" key="2">
    <source>
        <dbReference type="ARBA" id="ARBA00022980"/>
    </source>
</evidence>
<dbReference type="NCBIfam" id="TIGR01309">
    <property type="entry name" value="uL30_arch"/>
    <property type="match status" value="1"/>
</dbReference>
<comment type="similarity">
    <text evidence="1 4">Belongs to the universal ribosomal protein uL30 family.</text>
</comment>
<reference evidence="6 7" key="1">
    <citation type="submission" date="2010-06" db="EMBL/GenBank/DDBJ databases">
        <title>Complete sequence chromosome of Methanohalobium evestigatum Z-7303.</title>
        <authorList>
            <consortium name="US DOE Joint Genome Institute"/>
            <person name="Lucas S."/>
            <person name="Copeland A."/>
            <person name="Lapidus A."/>
            <person name="Cheng J.-F."/>
            <person name="Bruce D."/>
            <person name="Goodwin L."/>
            <person name="Pitluck S."/>
            <person name="Saunders E."/>
            <person name="Detter J.C."/>
            <person name="Han C."/>
            <person name="Tapia R."/>
            <person name="Land M."/>
            <person name="Hauser L."/>
            <person name="Kyrpides N."/>
            <person name="Mikhailova N."/>
            <person name="Sieprawska-Lupa M."/>
            <person name="Whitman W.B."/>
            <person name="Anderson I."/>
            <person name="Woyke T."/>
        </authorList>
    </citation>
    <scope>NUCLEOTIDE SEQUENCE [LARGE SCALE GENOMIC DNA]</scope>
    <source>
        <strain evidence="7">ATCC BAA-1072 / DSM 3721 / NBRC 107634 / OCM 161 / Z-7303</strain>
    </source>
</reference>
<evidence type="ECO:0000313" key="6">
    <source>
        <dbReference type="EMBL" id="ADI73735.1"/>
    </source>
</evidence>
<dbReference type="Proteomes" id="UP000000391">
    <property type="component" value="Chromosome"/>
</dbReference>
<accession>D7E8R4</accession>
<dbReference type="InterPro" id="IPR035808">
    <property type="entry name" value="Ribosomal_uL30_euk_arc"/>
</dbReference>
<sequence>MYAVVRLRGNVNVMYTIEDTLKMLRLNKVNHCVVLDENPSNLGMVQKVKDYVAYGTINSDTLTELLEKRGTLEGGAQLTDEYIAENTEYDSISSFAEAVCNNEATLNDVPKLKPVLRLHPPRKGHSGIKKTVQQRGELGNHGENINALLHKMR</sequence>
<dbReference type="InterPro" id="IPR005997">
    <property type="entry name" value="Ribosomal_uL30_arc"/>
</dbReference>
<keyword evidence="2 4" id="KW-0689">Ribosomal protein</keyword>
<dbReference type="RefSeq" id="WP_013194303.1">
    <property type="nucleotide sequence ID" value="NC_014253.1"/>
</dbReference>
<evidence type="ECO:0000256" key="4">
    <source>
        <dbReference type="HAMAP-Rule" id="MF_01371"/>
    </source>
</evidence>
<dbReference type="STRING" id="644295.Metev_0837"/>
<dbReference type="HOGENOM" id="CLU_055156_6_0_2"/>
<gene>
    <name evidence="4" type="primary">rpl30</name>
    <name evidence="6" type="ordered locus">Metev_0837</name>
</gene>
<organism evidence="6 7">
    <name type="scientific">Methanohalobium evestigatum (strain ATCC BAA-1072 / DSM 3721 / NBRC 107634 / OCM 161 / Z-7303)</name>
    <dbReference type="NCBI Taxonomy" id="644295"/>
    <lineage>
        <taxon>Archaea</taxon>
        <taxon>Methanobacteriati</taxon>
        <taxon>Methanobacteriota</taxon>
        <taxon>Stenosarchaea group</taxon>
        <taxon>Methanomicrobia</taxon>
        <taxon>Methanosarcinales</taxon>
        <taxon>Methanosarcinaceae</taxon>
        <taxon>Methanohalobium</taxon>
    </lineage>
</organism>
<dbReference type="GO" id="GO:0006412">
    <property type="term" value="P:translation"/>
    <property type="evidence" value="ECO:0007669"/>
    <property type="project" value="UniProtKB-UniRule"/>
</dbReference>
<proteinExistence type="inferred from homology"/>
<comment type="subunit">
    <text evidence="4">Part of the 50S ribosomal subunit.</text>
</comment>
<protein>
    <recommendedName>
        <fullName evidence="4">Large ribosomal subunit protein uL30</fullName>
    </recommendedName>
</protein>
<dbReference type="SUPFAM" id="SSF55129">
    <property type="entry name" value="Ribosomal protein L30p/L7e"/>
    <property type="match status" value="1"/>
</dbReference>
<dbReference type="InterPro" id="IPR018038">
    <property type="entry name" value="Ribosomal_uL30_CS"/>
</dbReference>
<dbReference type="CDD" id="cd01657">
    <property type="entry name" value="Ribosomal_L7_archeal_euk"/>
    <property type="match status" value="1"/>
</dbReference>
<feature type="domain" description="Large ribosomal subunit protein uL30-like ferredoxin-like fold" evidence="5">
    <location>
        <begin position="2"/>
        <end position="52"/>
    </location>
</feature>
<dbReference type="KEGG" id="mev:Metev_0837"/>
<dbReference type="PANTHER" id="PTHR11524:SF16">
    <property type="entry name" value="LARGE RIBOSOMAL SUBUNIT PROTEIN UL30"/>
    <property type="match status" value="1"/>
</dbReference>
<dbReference type="HAMAP" id="MF_01371_A">
    <property type="entry name" value="Ribosomal_uL30_A"/>
    <property type="match status" value="1"/>
</dbReference>
<dbReference type="InterPro" id="IPR039699">
    <property type="entry name" value="Ribosomal_uL30"/>
</dbReference>
<dbReference type="GO" id="GO:0000463">
    <property type="term" value="P:maturation of LSU-rRNA from tricistronic rRNA transcript (SSU-rRNA, 5.8S rRNA, LSU-rRNA)"/>
    <property type="evidence" value="ECO:0007669"/>
    <property type="project" value="TreeGrafter"/>
</dbReference>
<dbReference type="Pfam" id="PF00327">
    <property type="entry name" value="Ribosomal_L30"/>
    <property type="match status" value="1"/>
</dbReference>
<dbReference type="Gene3D" id="1.10.15.30">
    <property type="match status" value="1"/>
</dbReference>
<dbReference type="AlphaFoldDB" id="D7E8R4"/>
<evidence type="ECO:0000256" key="3">
    <source>
        <dbReference type="ARBA" id="ARBA00023274"/>
    </source>
</evidence>
<name>D7E8R4_METEZ</name>
<dbReference type="PROSITE" id="PS00634">
    <property type="entry name" value="RIBOSOMAL_L30"/>
    <property type="match status" value="1"/>
</dbReference>
<dbReference type="Gene3D" id="3.30.1390.20">
    <property type="entry name" value="Ribosomal protein L30, ferredoxin-like fold domain"/>
    <property type="match status" value="1"/>
</dbReference>
<keyword evidence="7" id="KW-1185">Reference proteome</keyword>
<dbReference type="NCBIfam" id="NF004711">
    <property type="entry name" value="PRK06049.1"/>
    <property type="match status" value="1"/>
</dbReference>
<dbReference type="OrthoDB" id="6379at2157"/>
<dbReference type="GO" id="GO:0003735">
    <property type="term" value="F:structural constituent of ribosome"/>
    <property type="evidence" value="ECO:0007669"/>
    <property type="project" value="UniProtKB-UniRule"/>
</dbReference>